<proteinExistence type="predicted"/>
<feature type="compositionally biased region" description="Basic and acidic residues" evidence="1">
    <location>
        <begin position="1"/>
        <end position="10"/>
    </location>
</feature>
<evidence type="ECO:0000313" key="4">
    <source>
        <dbReference type="Proteomes" id="UP000053617"/>
    </source>
</evidence>
<accession>A0A0D2I9B1</accession>
<feature type="region of interest" description="Disordered" evidence="1">
    <location>
        <begin position="1"/>
        <end position="52"/>
    </location>
</feature>
<feature type="compositionally biased region" description="Polar residues" evidence="1">
    <location>
        <begin position="11"/>
        <end position="20"/>
    </location>
</feature>
<sequence>MFEGYRDSEQTARPSLSTVPSDDGRDQTKNKPVKRAATAPVELNTPRSAKRKTTLTRFPTMASKPPLTRVPSVQTRYMEMLLHLDDIPRIYNIFASLFTWIILAGFLVVPGTFTTFKESDALNGDDNNVSTEVANAIVDSIANIGLLWLSGAFCAVGAVGCLWLWFRWRKNYVWLISRIFLPVTMNSLAGLITTLVNVYTAQHGVWSVTAKITATVTGSCMCVAGGFFLIYNFWALRRVRKVHDQELGLEHEHDDETLVEKVKRKAHEPPLQGGSVV</sequence>
<organism evidence="3 4">
    <name type="scientific">Rhinocladiella mackenziei CBS 650.93</name>
    <dbReference type="NCBI Taxonomy" id="1442369"/>
    <lineage>
        <taxon>Eukaryota</taxon>
        <taxon>Fungi</taxon>
        <taxon>Dikarya</taxon>
        <taxon>Ascomycota</taxon>
        <taxon>Pezizomycotina</taxon>
        <taxon>Eurotiomycetes</taxon>
        <taxon>Chaetothyriomycetidae</taxon>
        <taxon>Chaetothyriales</taxon>
        <taxon>Herpotrichiellaceae</taxon>
        <taxon>Rhinocladiella</taxon>
    </lineage>
</organism>
<dbReference type="OrthoDB" id="3254104at2759"/>
<feature type="transmembrane region" description="Helical" evidence="2">
    <location>
        <begin position="146"/>
        <end position="166"/>
    </location>
</feature>
<dbReference type="EMBL" id="KN847480">
    <property type="protein sequence ID" value="KIX02414.1"/>
    <property type="molecule type" value="Genomic_DNA"/>
</dbReference>
<gene>
    <name evidence="3" type="ORF">Z518_08355</name>
</gene>
<dbReference type="VEuPathDB" id="FungiDB:Z518_08355"/>
<feature type="transmembrane region" description="Helical" evidence="2">
    <location>
        <begin position="90"/>
        <end position="109"/>
    </location>
</feature>
<keyword evidence="4" id="KW-1185">Reference proteome</keyword>
<evidence type="ECO:0000256" key="2">
    <source>
        <dbReference type="SAM" id="Phobius"/>
    </source>
</evidence>
<dbReference type="AlphaFoldDB" id="A0A0D2I9B1"/>
<feature type="transmembrane region" description="Helical" evidence="2">
    <location>
        <begin position="212"/>
        <end position="234"/>
    </location>
</feature>
<dbReference type="Proteomes" id="UP000053617">
    <property type="component" value="Unassembled WGS sequence"/>
</dbReference>
<name>A0A0D2I9B1_9EURO</name>
<keyword evidence="2" id="KW-1133">Transmembrane helix</keyword>
<dbReference type="HOGENOM" id="CLU_037457_0_0_1"/>
<evidence type="ECO:0000256" key="1">
    <source>
        <dbReference type="SAM" id="MobiDB-lite"/>
    </source>
</evidence>
<reference evidence="3 4" key="1">
    <citation type="submission" date="2015-01" db="EMBL/GenBank/DDBJ databases">
        <title>The Genome Sequence of Rhinocladiella mackenzie CBS 650.93.</title>
        <authorList>
            <consortium name="The Broad Institute Genomics Platform"/>
            <person name="Cuomo C."/>
            <person name="de Hoog S."/>
            <person name="Gorbushina A."/>
            <person name="Stielow B."/>
            <person name="Teixiera M."/>
            <person name="Abouelleil A."/>
            <person name="Chapman S.B."/>
            <person name="Priest M."/>
            <person name="Young S.K."/>
            <person name="Wortman J."/>
            <person name="Nusbaum C."/>
            <person name="Birren B."/>
        </authorList>
    </citation>
    <scope>NUCLEOTIDE SEQUENCE [LARGE SCALE GENOMIC DNA]</scope>
    <source>
        <strain evidence="3 4">CBS 650.93</strain>
    </source>
</reference>
<keyword evidence="2" id="KW-0472">Membrane</keyword>
<feature type="transmembrane region" description="Helical" evidence="2">
    <location>
        <begin position="178"/>
        <end position="200"/>
    </location>
</feature>
<dbReference type="STRING" id="1442369.A0A0D2I9B1"/>
<protein>
    <submittedName>
        <fullName evidence="3">Uncharacterized protein</fullName>
    </submittedName>
</protein>
<dbReference type="RefSeq" id="XP_013269550.1">
    <property type="nucleotide sequence ID" value="XM_013414096.1"/>
</dbReference>
<keyword evidence="2" id="KW-0812">Transmembrane</keyword>
<dbReference type="GeneID" id="25296426"/>
<evidence type="ECO:0000313" key="3">
    <source>
        <dbReference type="EMBL" id="KIX02414.1"/>
    </source>
</evidence>